<comment type="caution">
    <text evidence="2">The sequence shown here is derived from an EMBL/GenBank/DDBJ whole genome shotgun (WGS) entry which is preliminary data.</text>
</comment>
<evidence type="ECO:0000313" key="2">
    <source>
        <dbReference type="EMBL" id="REH47464.1"/>
    </source>
</evidence>
<gene>
    <name evidence="2" type="ORF">C7448_10685</name>
</gene>
<proteinExistence type="predicted"/>
<evidence type="ECO:0000256" key="1">
    <source>
        <dbReference type="SAM" id="Phobius"/>
    </source>
</evidence>
<reference evidence="2 3" key="1">
    <citation type="submission" date="2018-08" db="EMBL/GenBank/DDBJ databases">
        <title>Genomic Encyclopedia of Type Strains, Phase IV (KMG-IV): sequencing the most valuable type-strain genomes for metagenomic binning, comparative biology and taxonomic classification.</title>
        <authorList>
            <person name="Goeker M."/>
        </authorList>
    </citation>
    <scope>NUCLEOTIDE SEQUENCE [LARGE SCALE GENOMIC DNA]</scope>
    <source>
        <strain evidence="2 3">DSM 18841</strain>
    </source>
</reference>
<evidence type="ECO:0000313" key="3">
    <source>
        <dbReference type="Proteomes" id="UP000256884"/>
    </source>
</evidence>
<dbReference type="AlphaFoldDB" id="A0A3E0HLX1"/>
<organism evidence="2 3">
    <name type="scientific">Tenacibaculum gallaicum</name>
    <dbReference type="NCBI Taxonomy" id="561505"/>
    <lineage>
        <taxon>Bacteria</taxon>
        <taxon>Pseudomonadati</taxon>
        <taxon>Bacteroidota</taxon>
        <taxon>Flavobacteriia</taxon>
        <taxon>Flavobacteriales</taxon>
        <taxon>Flavobacteriaceae</taxon>
        <taxon>Tenacibaculum</taxon>
    </lineage>
</organism>
<keyword evidence="1" id="KW-0812">Transmembrane</keyword>
<name>A0A3E0HLX1_9FLAO</name>
<dbReference type="Proteomes" id="UP000256884">
    <property type="component" value="Unassembled WGS sequence"/>
</dbReference>
<dbReference type="EMBL" id="QUNS01000006">
    <property type="protein sequence ID" value="REH47464.1"/>
    <property type="molecule type" value="Genomic_DNA"/>
</dbReference>
<protein>
    <submittedName>
        <fullName evidence="2">Uncharacterized protein</fullName>
    </submittedName>
</protein>
<sequence length="44" mass="4961">MSNKGKFYILSSIISFLLIFFAVVVSDLITEEYLVSGMLSSSYF</sequence>
<keyword evidence="1" id="KW-0472">Membrane</keyword>
<keyword evidence="1" id="KW-1133">Transmembrane helix</keyword>
<feature type="transmembrane region" description="Helical" evidence="1">
    <location>
        <begin position="7"/>
        <end position="29"/>
    </location>
</feature>
<keyword evidence="3" id="KW-1185">Reference proteome</keyword>
<accession>A0A3E0HLX1</accession>